<sequence>MRFEDDDAIMRGMHGNEESFFTAVEWPSQQSTWLSHSKPLVLRPAVSGVQGAKEMVDCVHGNDGPVTFTGDGVQLPAWFAHHKQLVYRPAVTGVPAVENTSSPFGRDSYNRPLVLRSAVSRFLNAKEASPQAMGGNYTKSLVLRPAVPYVPATKETSPQAIQKNRTKPLVHRPAKLRNPKRHDIVEEARIRQLQSTLPYRPRVTDKSHDSRRRYKEAARKWTERKREREERERQKERKAHSEGRGSDQYKIADRQINPAITKPEIQDVHADLYRAVGNDEHETLQACNPPSNEWHRITPISETKVSTDTLISILVAEIMNERQHVDEVKSFVNKKHTLEEWQNWGKILAERMDKEKDKWEEYRGMRKKEEPRDYGGQKFDTSTRGEWPWEPLSIHSVYYCLDKLDRALEEAENCLLKTHCESKEVGRESVEQRAAKREEAQLVKRRDQQSARNYPSDGKIHKTVTRVDSGHRDALVELNSEDSKSSDEERKHILWMGGIPTLGDDNLEVCWEA</sequence>
<dbReference type="EMBL" id="PQXL01000338">
    <property type="protein sequence ID" value="THV47053.1"/>
    <property type="molecule type" value="Genomic_DNA"/>
</dbReference>
<proteinExistence type="predicted"/>
<protein>
    <submittedName>
        <fullName evidence="2">Uncharacterized protein</fullName>
    </submittedName>
</protein>
<organism evidence="2 3">
    <name type="scientific">Botrytis galanthina</name>
    <dbReference type="NCBI Taxonomy" id="278940"/>
    <lineage>
        <taxon>Eukaryota</taxon>
        <taxon>Fungi</taxon>
        <taxon>Dikarya</taxon>
        <taxon>Ascomycota</taxon>
        <taxon>Pezizomycotina</taxon>
        <taxon>Leotiomycetes</taxon>
        <taxon>Helotiales</taxon>
        <taxon>Sclerotiniaceae</taxon>
        <taxon>Botrytis</taxon>
    </lineage>
</organism>
<feature type="compositionally biased region" description="Basic and acidic residues" evidence="1">
    <location>
        <begin position="181"/>
        <end position="190"/>
    </location>
</feature>
<feature type="compositionally biased region" description="Basic and acidic residues" evidence="1">
    <location>
        <begin position="431"/>
        <end position="449"/>
    </location>
</feature>
<accession>A0A4S8QPN2</accession>
<dbReference type="Proteomes" id="UP000308671">
    <property type="component" value="Unassembled WGS sequence"/>
</dbReference>
<evidence type="ECO:0000313" key="2">
    <source>
        <dbReference type="EMBL" id="THV47053.1"/>
    </source>
</evidence>
<feature type="compositionally biased region" description="Polar residues" evidence="1">
    <location>
        <begin position="154"/>
        <end position="163"/>
    </location>
</feature>
<keyword evidence="3" id="KW-1185">Reference proteome</keyword>
<feature type="region of interest" description="Disordered" evidence="1">
    <location>
        <begin position="431"/>
        <end position="461"/>
    </location>
</feature>
<name>A0A4S8QPN2_9HELO</name>
<feature type="compositionally biased region" description="Basic and acidic residues" evidence="1">
    <location>
        <begin position="215"/>
        <end position="252"/>
    </location>
</feature>
<feature type="region of interest" description="Disordered" evidence="1">
    <location>
        <begin position="152"/>
        <end position="252"/>
    </location>
</feature>
<dbReference type="AlphaFoldDB" id="A0A4S8QPN2"/>
<evidence type="ECO:0000256" key="1">
    <source>
        <dbReference type="SAM" id="MobiDB-lite"/>
    </source>
</evidence>
<reference evidence="2 3" key="1">
    <citation type="submission" date="2017-12" db="EMBL/GenBank/DDBJ databases">
        <title>Comparative genomics of Botrytis spp.</title>
        <authorList>
            <person name="Valero-Jimenez C.A."/>
            <person name="Tapia P."/>
            <person name="Veloso J."/>
            <person name="Silva-Moreno E."/>
            <person name="Staats M."/>
            <person name="Valdes J.H."/>
            <person name="Van Kan J.A.L."/>
        </authorList>
    </citation>
    <scope>NUCLEOTIDE SEQUENCE [LARGE SCALE GENOMIC DNA]</scope>
    <source>
        <strain evidence="2 3">MUCL435</strain>
    </source>
</reference>
<gene>
    <name evidence="2" type="ORF">BGAL_0338g00010</name>
</gene>
<comment type="caution">
    <text evidence="2">The sequence shown here is derived from an EMBL/GenBank/DDBJ whole genome shotgun (WGS) entry which is preliminary data.</text>
</comment>
<dbReference type="OrthoDB" id="3544769at2759"/>
<feature type="compositionally biased region" description="Basic residues" evidence="1">
    <location>
        <begin position="164"/>
        <end position="180"/>
    </location>
</feature>
<evidence type="ECO:0000313" key="3">
    <source>
        <dbReference type="Proteomes" id="UP000308671"/>
    </source>
</evidence>